<keyword evidence="2" id="KW-0269">Exonuclease</keyword>
<dbReference type="InterPro" id="IPR017482">
    <property type="entry name" value="Lambda-type_endonuclease"/>
</dbReference>
<reference evidence="2 3" key="1">
    <citation type="submission" date="2018-05" db="EMBL/GenBank/DDBJ databases">
        <title>Draft Genome Sequences for a Diverse set of 7 Haemophilus Species.</title>
        <authorList>
            <person name="Nichols M."/>
            <person name="Topaz N."/>
            <person name="Wang X."/>
            <person name="Wang X."/>
            <person name="Boxrud D."/>
        </authorList>
    </citation>
    <scope>NUCLEOTIDE SEQUENCE [LARGE SCALE GENOMIC DNA]</scope>
    <source>
        <strain evidence="2 3">C2010039593</strain>
    </source>
</reference>
<sequence length="204" mass="23385">MAVLQGTPEWFEQRRGKVTASRIADLMAKTKSGYSTSRQNYLMQLLCERLTGKVEEGYKSTAMQRGNDLEAEARNWYQLETGESVEEVSFIDHPEINFAGASPDGLVGAEGLIEIKCPNTATHIETLRKKEPIDRYYKQMQWQMAVTGRKWCDFVSFDNRLPDNLAYFCKRIPRDEAVIQEIEQEVQAFLLELDVTMAELSVMN</sequence>
<dbReference type="PANTHER" id="PTHR46609:SF6">
    <property type="entry name" value="EXONUCLEASE, PHAGE-TYPE_RECB, C-TERMINAL DOMAIN-CONTAINING PROTEIN-RELATED"/>
    <property type="match status" value="1"/>
</dbReference>
<comment type="caution">
    <text evidence="2">The sequence shown here is derived from an EMBL/GenBank/DDBJ whole genome shotgun (WGS) entry which is preliminary data.</text>
</comment>
<dbReference type="Pfam" id="PF09588">
    <property type="entry name" value="YqaJ"/>
    <property type="match status" value="1"/>
</dbReference>
<evidence type="ECO:0000313" key="3">
    <source>
        <dbReference type="Proteomes" id="UP000253999"/>
    </source>
</evidence>
<dbReference type="Proteomes" id="UP000253999">
    <property type="component" value="Unassembled WGS sequence"/>
</dbReference>
<organism evidence="2 3">
    <name type="scientific">Haemophilus parahaemolyticus</name>
    <dbReference type="NCBI Taxonomy" id="735"/>
    <lineage>
        <taxon>Bacteria</taxon>
        <taxon>Pseudomonadati</taxon>
        <taxon>Pseudomonadota</taxon>
        <taxon>Gammaproteobacteria</taxon>
        <taxon>Pasteurellales</taxon>
        <taxon>Pasteurellaceae</taxon>
        <taxon>Haemophilus</taxon>
    </lineage>
</organism>
<dbReference type="InterPro" id="IPR011335">
    <property type="entry name" value="Restrct_endonuc-II-like"/>
</dbReference>
<feature type="domain" description="YqaJ viral recombinase" evidence="1">
    <location>
        <begin position="9"/>
        <end position="149"/>
    </location>
</feature>
<name>A0A369ZNS2_HAEPH</name>
<dbReference type="CDD" id="cd22343">
    <property type="entry name" value="PDDEXK_lambda_exonuclease-like"/>
    <property type="match status" value="1"/>
</dbReference>
<dbReference type="InterPro" id="IPR011604">
    <property type="entry name" value="PDDEXK-like_dom_sf"/>
</dbReference>
<gene>
    <name evidence="2" type="ORF">DPV98_01660</name>
</gene>
<dbReference type="AlphaFoldDB" id="A0A369ZNS2"/>
<dbReference type="PANTHER" id="PTHR46609">
    <property type="entry name" value="EXONUCLEASE, PHAGE-TYPE/RECB, C-TERMINAL DOMAIN-CONTAINING PROTEIN"/>
    <property type="match status" value="1"/>
</dbReference>
<dbReference type="InterPro" id="IPR019080">
    <property type="entry name" value="YqaJ_viral_recombinase"/>
</dbReference>
<evidence type="ECO:0000259" key="1">
    <source>
        <dbReference type="Pfam" id="PF09588"/>
    </source>
</evidence>
<dbReference type="EMBL" id="QEQD01000001">
    <property type="protein sequence ID" value="RDF06002.1"/>
    <property type="molecule type" value="Genomic_DNA"/>
</dbReference>
<dbReference type="GO" id="GO:0004527">
    <property type="term" value="F:exonuclease activity"/>
    <property type="evidence" value="ECO:0007669"/>
    <property type="project" value="UniProtKB-KW"/>
</dbReference>
<dbReference type="NCBIfam" id="TIGR03033">
    <property type="entry name" value="phage_rel_nuc"/>
    <property type="match status" value="1"/>
</dbReference>
<keyword evidence="2" id="KW-0378">Hydrolase</keyword>
<dbReference type="RefSeq" id="WP_005707898.1">
    <property type="nucleotide sequence ID" value="NZ_CAUPAH010000010.1"/>
</dbReference>
<proteinExistence type="predicted"/>
<dbReference type="Gene3D" id="3.90.320.10">
    <property type="match status" value="1"/>
</dbReference>
<dbReference type="SUPFAM" id="SSF52980">
    <property type="entry name" value="Restriction endonuclease-like"/>
    <property type="match status" value="1"/>
</dbReference>
<evidence type="ECO:0000313" key="2">
    <source>
        <dbReference type="EMBL" id="RDF06002.1"/>
    </source>
</evidence>
<keyword evidence="2" id="KW-0540">Nuclease</keyword>
<dbReference type="InterPro" id="IPR051703">
    <property type="entry name" value="NF-kappa-B_Signaling_Reg"/>
</dbReference>
<protein>
    <submittedName>
        <fullName evidence="2">Exonuclease</fullName>
    </submittedName>
</protein>
<accession>A0A369ZNS2</accession>